<dbReference type="Proteomes" id="UP000294850">
    <property type="component" value="Unassembled WGS sequence"/>
</dbReference>
<sequence>MALIAAMLSCSKADKQQSEPLFLNLPATTLLEWVENMSTDRKIAWKFIPCFALPTEQAWKCQAMTMISESKRAF</sequence>
<gene>
    <name evidence="1" type="ORF">E0F88_27625</name>
</gene>
<accession>A0A4R5DJ69</accession>
<evidence type="ECO:0000313" key="2">
    <source>
        <dbReference type="Proteomes" id="UP000294850"/>
    </source>
</evidence>
<dbReference type="AlphaFoldDB" id="A0A4R5DJ69"/>
<keyword evidence="2" id="KW-1185">Reference proteome</keyword>
<evidence type="ECO:0000313" key="1">
    <source>
        <dbReference type="EMBL" id="TDE10845.1"/>
    </source>
</evidence>
<name>A0A4R5DJ69_9BACT</name>
<dbReference type="EMBL" id="SMFL01000014">
    <property type="protein sequence ID" value="TDE10845.1"/>
    <property type="molecule type" value="Genomic_DNA"/>
</dbReference>
<organism evidence="1 2">
    <name type="scientific">Dyadobacter psychrotolerans</name>
    <dbReference type="NCBI Taxonomy" id="2541721"/>
    <lineage>
        <taxon>Bacteria</taxon>
        <taxon>Pseudomonadati</taxon>
        <taxon>Bacteroidota</taxon>
        <taxon>Cytophagia</taxon>
        <taxon>Cytophagales</taxon>
        <taxon>Spirosomataceae</taxon>
        <taxon>Dyadobacter</taxon>
    </lineage>
</organism>
<protein>
    <submittedName>
        <fullName evidence="1">Uncharacterized protein</fullName>
    </submittedName>
</protein>
<proteinExistence type="predicted"/>
<comment type="caution">
    <text evidence="1">The sequence shown here is derived from an EMBL/GenBank/DDBJ whole genome shotgun (WGS) entry which is preliminary data.</text>
</comment>
<reference evidence="1 2" key="1">
    <citation type="submission" date="2019-03" db="EMBL/GenBank/DDBJ databases">
        <title>Dyadobacter AR-3-6 sp. nov., isolated from arctic soil.</title>
        <authorList>
            <person name="Chaudhary D.K."/>
        </authorList>
    </citation>
    <scope>NUCLEOTIDE SEQUENCE [LARGE SCALE GENOMIC DNA]</scope>
    <source>
        <strain evidence="1 2">AR-3-6</strain>
    </source>
</reference>
<dbReference type="RefSeq" id="WP_220466391.1">
    <property type="nucleotide sequence ID" value="NZ_SMFL01000014.1"/>
</dbReference>